<dbReference type="InterPro" id="IPR011010">
    <property type="entry name" value="DNA_brk_join_enz"/>
</dbReference>
<accession>A0A512BPX4</accession>
<dbReference type="GO" id="GO:0003677">
    <property type="term" value="F:DNA binding"/>
    <property type="evidence" value="ECO:0007669"/>
    <property type="project" value="InterPro"/>
</dbReference>
<protein>
    <submittedName>
        <fullName evidence="3">Integrase</fullName>
    </submittedName>
</protein>
<keyword evidence="4" id="KW-1185">Reference proteome</keyword>
<gene>
    <name evidence="3" type="ORF">MAE02_17160</name>
</gene>
<evidence type="ECO:0000256" key="1">
    <source>
        <dbReference type="ARBA" id="ARBA00023172"/>
    </source>
</evidence>
<evidence type="ECO:0000313" key="4">
    <source>
        <dbReference type="Proteomes" id="UP000321085"/>
    </source>
</evidence>
<name>A0A512BPX4_9HYPH</name>
<dbReference type="AlphaFoldDB" id="A0A512BPX4"/>
<dbReference type="GO" id="GO:0006310">
    <property type="term" value="P:DNA recombination"/>
    <property type="evidence" value="ECO:0007669"/>
    <property type="project" value="UniProtKB-KW"/>
</dbReference>
<dbReference type="Gene3D" id="1.10.443.10">
    <property type="entry name" value="Intergrase catalytic core"/>
    <property type="match status" value="1"/>
</dbReference>
<dbReference type="GO" id="GO:0015074">
    <property type="term" value="P:DNA integration"/>
    <property type="evidence" value="ECO:0007669"/>
    <property type="project" value="InterPro"/>
</dbReference>
<dbReference type="Pfam" id="PF20172">
    <property type="entry name" value="DUF6538"/>
    <property type="match status" value="1"/>
</dbReference>
<evidence type="ECO:0000259" key="2">
    <source>
        <dbReference type="Pfam" id="PF20172"/>
    </source>
</evidence>
<keyword evidence="1" id="KW-0233">DNA recombination</keyword>
<dbReference type="CDD" id="cd01184">
    <property type="entry name" value="INT_C_like_1"/>
    <property type="match status" value="1"/>
</dbReference>
<sequence>MSGELMPKDAYLYRRGKGGNYYLNMRVPTDIVAAYGSDKVFVSLGTRNRDEARRLRNLRVAEIQAQFDEMRRADKAKLGLQGKLASQAFSRVSQAELERMAVGYFKDVFEPLAADPPTDEVDKSELIDEWAETLARLQDKDKEQWADSVQGTADHILMQAGLPRKFEKVGVIQRVLPTADIDRTSNQYRQFTRLVRRAAIEGSRLALCELNGQPFIPVDPLFAPGCRPSTQEQHSPRLSEALASWRDGSGARGSKRPRELTAKEAGNAVRQFIELHGDLHIEELTKRRVKEFSDALVRIPAHLPTRFAKLAVPELLKQDLSAYPLRAAGTINKSFQLLSAIIETAKKESHLEEAAGWPNHYRSVQIGADSTAEERRLPFSSDELRMIFVTGPVHGSDQRFRGGGGEAQFWLPLLALFTGARLAELAQLRACDIKIDGSGAAYLDIGTSGGRSVKTRTSIRKLPIHSELRRIGFLEYVASVRAISGNESADLWPEVRSAEGRARSAAFSQWFNGYLRSKTVRICDPRKVFHSFRHQFKDMCRDAGLSEDVHDALTGHGAGSTVGRKYGSGHSVSRLASELDKIVAPVDLSHLYSGAT</sequence>
<dbReference type="EMBL" id="BJYU01000018">
    <property type="protein sequence ID" value="GEO14020.1"/>
    <property type="molecule type" value="Genomic_DNA"/>
</dbReference>
<dbReference type="Proteomes" id="UP000321085">
    <property type="component" value="Unassembled WGS sequence"/>
</dbReference>
<dbReference type="InterPro" id="IPR013762">
    <property type="entry name" value="Integrase-like_cat_sf"/>
</dbReference>
<reference evidence="3 4" key="1">
    <citation type="submission" date="2019-07" db="EMBL/GenBank/DDBJ databases">
        <title>Whole genome shotgun sequence of Microvirga aerophila NBRC 106136.</title>
        <authorList>
            <person name="Hosoyama A."/>
            <person name="Uohara A."/>
            <person name="Ohji S."/>
            <person name="Ichikawa N."/>
        </authorList>
    </citation>
    <scope>NUCLEOTIDE SEQUENCE [LARGE SCALE GENOMIC DNA]</scope>
    <source>
        <strain evidence="3 4">NBRC 106136</strain>
    </source>
</reference>
<dbReference type="InterPro" id="IPR046668">
    <property type="entry name" value="DUF6538"/>
</dbReference>
<evidence type="ECO:0000313" key="3">
    <source>
        <dbReference type="EMBL" id="GEO14020.1"/>
    </source>
</evidence>
<organism evidence="3 4">
    <name type="scientific">Microvirga aerophila</name>
    <dbReference type="NCBI Taxonomy" id="670291"/>
    <lineage>
        <taxon>Bacteria</taxon>
        <taxon>Pseudomonadati</taxon>
        <taxon>Pseudomonadota</taxon>
        <taxon>Alphaproteobacteria</taxon>
        <taxon>Hyphomicrobiales</taxon>
        <taxon>Methylobacteriaceae</taxon>
        <taxon>Microvirga</taxon>
    </lineage>
</organism>
<feature type="domain" description="DUF6538" evidence="2">
    <location>
        <begin position="11"/>
        <end position="72"/>
    </location>
</feature>
<proteinExistence type="predicted"/>
<dbReference type="SUPFAM" id="SSF56349">
    <property type="entry name" value="DNA breaking-rejoining enzymes"/>
    <property type="match status" value="1"/>
</dbReference>
<comment type="caution">
    <text evidence="3">The sequence shown here is derived from an EMBL/GenBank/DDBJ whole genome shotgun (WGS) entry which is preliminary data.</text>
</comment>
<dbReference type="RefSeq" id="WP_147021721.1">
    <property type="nucleotide sequence ID" value="NZ_BJYU01000018.1"/>
</dbReference>